<dbReference type="CDD" id="cd14473">
    <property type="entry name" value="FERM_B-lobe"/>
    <property type="match status" value="1"/>
</dbReference>
<gene>
    <name evidence="2" type="ORF">PXEA_LOCUS21394</name>
</gene>
<protein>
    <recommendedName>
        <fullName evidence="1">FERM domain-containing protein</fullName>
    </recommendedName>
</protein>
<dbReference type="GO" id="GO:0005856">
    <property type="term" value="C:cytoskeleton"/>
    <property type="evidence" value="ECO:0007669"/>
    <property type="project" value="TreeGrafter"/>
</dbReference>
<dbReference type="InterPro" id="IPR000299">
    <property type="entry name" value="FERM_domain"/>
</dbReference>
<dbReference type="EMBL" id="CAAALY010091255">
    <property type="protein sequence ID" value="VEL27954.1"/>
    <property type="molecule type" value="Genomic_DNA"/>
</dbReference>
<dbReference type="PANTHER" id="PTHR23280:SF21">
    <property type="entry name" value="PROTEIN 4.1 HOMOLOG"/>
    <property type="match status" value="1"/>
</dbReference>
<dbReference type="SUPFAM" id="SSF47031">
    <property type="entry name" value="Second domain of FERM"/>
    <property type="match status" value="1"/>
</dbReference>
<dbReference type="GO" id="GO:0031032">
    <property type="term" value="P:actomyosin structure organization"/>
    <property type="evidence" value="ECO:0007669"/>
    <property type="project" value="TreeGrafter"/>
</dbReference>
<comment type="caution">
    <text evidence="2">The sequence shown here is derived from an EMBL/GenBank/DDBJ whole genome shotgun (WGS) entry which is preliminary data.</text>
</comment>
<dbReference type="InterPro" id="IPR019749">
    <property type="entry name" value="Band_41_domain"/>
</dbReference>
<evidence type="ECO:0000313" key="2">
    <source>
        <dbReference type="EMBL" id="VEL27954.1"/>
    </source>
</evidence>
<organism evidence="2 3">
    <name type="scientific">Protopolystoma xenopodis</name>
    <dbReference type="NCBI Taxonomy" id="117903"/>
    <lineage>
        <taxon>Eukaryota</taxon>
        <taxon>Metazoa</taxon>
        <taxon>Spiralia</taxon>
        <taxon>Lophotrochozoa</taxon>
        <taxon>Platyhelminthes</taxon>
        <taxon>Monogenea</taxon>
        <taxon>Polyopisthocotylea</taxon>
        <taxon>Polystomatidea</taxon>
        <taxon>Polystomatidae</taxon>
        <taxon>Protopolystoma</taxon>
    </lineage>
</organism>
<sequence>MDAIKEDLTRYYLCLQVRQDIVSGQLPCSFHIYVLLGAYIVQSEAGNHSPTEHVDTEYIRDQPFAPQHLQTNEMLQKIVELHKLN</sequence>
<keyword evidence="3" id="KW-1185">Reference proteome</keyword>
<dbReference type="InterPro" id="IPR019748">
    <property type="entry name" value="FERM_central"/>
</dbReference>
<dbReference type="PANTHER" id="PTHR23280">
    <property type="entry name" value="4.1 G PROTEIN"/>
    <property type="match status" value="1"/>
</dbReference>
<evidence type="ECO:0000313" key="3">
    <source>
        <dbReference type="Proteomes" id="UP000784294"/>
    </source>
</evidence>
<dbReference type="InterPro" id="IPR035963">
    <property type="entry name" value="FERM_2"/>
</dbReference>
<dbReference type="OrthoDB" id="6589456at2759"/>
<dbReference type="Proteomes" id="UP000784294">
    <property type="component" value="Unassembled WGS sequence"/>
</dbReference>
<feature type="domain" description="FERM" evidence="1">
    <location>
        <begin position="1"/>
        <end position="85"/>
    </location>
</feature>
<dbReference type="PROSITE" id="PS50057">
    <property type="entry name" value="FERM_3"/>
    <property type="match status" value="1"/>
</dbReference>
<reference evidence="2" key="1">
    <citation type="submission" date="2018-11" db="EMBL/GenBank/DDBJ databases">
        <authorList>
            <consortium name="Pathogen Informatics"/>
        </authorList>
    </citation>
    <scope>NUCLEOTIDE SEQUENCE</scope>
</reference>
<dbReference type="AlphaFoldDB" id="A0A3S5AXQ5"/>
<dbReference type="InterPro" id="IPR014352">
    <property type="entry name" value="FERM/acyl-CoA-bd_prot_sf"/>
</dbReference>
<dbReference type="GO" id="GO:0005886">
    <property type="term" value="C:plasma membrane"/>
    <property type="evidence" value="ECO:0007669"/>
    <property type="project" value="TreeGrafter"/>
</dbReference>
<accession>A0A3S5AXQ5</accession>
<dbReference type="PRINTS" id="PR00935">
    <property type="entry name" value="BAND41"/>
</dbReference>
<dbReference type="Gene3D" id="1.20.80.10">
    <property type="match status" value="1"/>
</dbReference>
<dbReference type="Pfam" id="PF00373">
    <property type="entry name" value="FERM_M"/>
    <property type="match status" value="1"/>
</dbReference>
<evidence type="ECO:0000259" key="1">
    <source>
        <dbReference type="PROSITE" id="PS50057"/>
    </source>
</evidence>
<proteinExistence type="predicted"/>
<name>A0A3S5AXQ5_9PLAT</name>